<dbReference type="Proteomes" id="UP000198809">
    <property type="component" value="Unassembled WGS sequence"/>
</dbReference>
<protein>
    <submittedName>
        <fullName evidence="2">Uncharacterized protein</fullName>
    </submittedName>
</protein>
<gene>
    <name evidence="1" type="ORF">KP014_27520</name>
    <name evidence="2" type="ORF">SAMN04487895_11299</name>
</gene>
<evidence type="ECO:0000313" key="2">
    <source>
        <dbReference type="EMBL" id="SEO81960.1"/>
    </source>
</evidence>
<dbReference type="AlphaFoldDB" id="A0A1H8ST73"/>
<sequence>MMPPFNVNFEEMKRKEAQNHFDWFISQVPERMNILNKYSNVDLDFSPKSLVELWEYFIPLIQLVDLSPLQEEEISKNVPDGLRKVLLNKMNRNGLTTETSAISLDIATYFGEYFLRNHHQIKWGFVTKPRSLFYRTLYQ</sequence>
<reference evidence="1 4" key="2">
    <citation type="submission" date="2021-06" db="EMBL/GenBank/DDBJ databases">
        <title>Whole genome sequence of Paenibacillus sophorae DSM23020 for comparative genomics.</title>
        <authorList>
            <person name="Kim M.-J."/>
            <person name="Lee G."/>
            <person name="Shin J.-H."/>
        </authorList>
    </citation>
    <scope>NUCLEOTIDE SEQUENCE [LARGE SCALE GENOMIC DNA]</scope>
    <source>
        <strain evidence="1 4">DSM 23020</strain>
    </source>
</reference>
<dbReference type="Proteomes" id="UP000683429">
    <property type="component" value="Chromosome"/>
</dbReference>
<dbReference type="EMBL" id="FODH01000012">
    <property type="protein sequence ID" value="SEO81960.1"/>
    <property type="molecule type" value="Genomic_DNA"/>
</dbReference>
<evidence type="ECO:0000313" key="1">
    <source>
        <dbReference type="EMBL" id="QWU15557.1"/>
    </source>
</evidence>
<reference evidence="2 3" key="1">
    <citation type="submission" date="2016-10" db="EMBL/GenBank/DDBJ databases">
        <authorList>
            <person name="de Groot N.N."/>
        </authorList>
    </citation>
    <scope>NUCLEOTIDE SEQUENCE [LARGE SCALE GENOMIC DNA]</scope>
    <source>
        <strain evidence="2 3">CGMCC 1.10238</strain>
    </source>
</reference>
<accession>A0A1H8ST73</accession>
<dbReference type="RefSeq" id="WP_216700430.1">
    <property type="nucleotide sequence ID" value="NZ_CP076607.1"/>
</dbReference>
<name>A0A1H8ST73_9BACL</name>
<dbReference type="EMBL" id="CP076607">
    <property type="protein sequence ID" value="QWU15557.1"/>
    <property type="molecule type" value="Genomic_DNA"/>
</dbReference>
<evidence type="ECO:0000313" key="4">
    <source>
        <dbReference type="Proteomes" id="UP000683429"/>
    </source>
</evidence>
<evidence type="ECO:0000313" key="3">
    <source>
        <dbReference type="Proteomes" id="UP000198809"/>
    </source>
</evidence>
<organism evidence="2 3">
    <name type="scientific">Paenibacillus sophorae</name>
    <dbReference type="NCBI Taxonomy" id="1333845"/>
    <lineage>
        <taxon>Bacteria</taxon>
        <taxon>Bacillati</taxon>
        <taxon>Bacillota</taxon>
        <taxon>Bacilli</taxon>
        <taxon>Bacillales</taxon>
        <taxon>Paenibacillaceae</taxon>
        <taxon>Paenibacillus</taxon>
    </lineage>
</organism>
<proteinExistence type="predicted"/>
<keyword evidence="4" id="KW-1185">Reference proteome</keyword>